<accession>F8E1F0</accession>
<evidence type="ECO:0000313" key="2">
    <source>
        <dbReference type="EMBL" id="AEI10102.1"/>
    </source>
</evidence>
<sequence>MAKVRFEPNELVLAELSPSRRAAFFPIVELVLITGLIWMAIGLIDGHLAGEAVKLLGYEPHPLTKAGELTRDDTLISLVWGRRALLVLWAILAWRRCIRHLIYRQRSRMVLTDQRLITATGHLRSHIAQVPLAHIVDARQRGQEVSVYVAGTRMPVVLRQVPHAKKFTKLLRAEIGQY</sequence>
<keyword evidence="3" id="KW-1185">Reference proteome</keyword>
<keyword evidence="1" id="KW-1133">Transmembrane helix</keyword>
<proteinExistence type="predicted"/>
<evidence type="ECO:0000256" key="1">
    <source>
        <dbReference type="SAM" id="Phobius"/>
    </source>
</evidence>
<evidence type="ECO:0000313" key="3">
    <source>
        <dbReference type="Proteomes" id="UP000000492"/>
    </source>
</evidence>
<keyword evidence="1" id="KW-0472">Membrane</keyword>
<dbReference type="RefSeq" id="WP_013889089.1">
    <property type="nucleotide sequence ID" value="NC_015673.1"/>
</dbReference>
<organism evidence="2 3">
    <name type="scientific">Corynebacterium resistens (strain DSM 45100 / JCM 12819 / GTC 2026 / SICGH 158)</name>
    <dbReference type="NCBI Taxonomy" id="662755"/>
    <lineage>
        <taxon>Bacteria</taxon>
        <taxon>Bacillati</taxon>
        <taxon>Actinomycetota</taxon>
        <taxon>Actinomycetes</taxon>
        <taxon>Mycobacteriales</taxon>
        <taxon>Corynebacteriaceae</taxon>
        <taxon>Corynebacterium</taxon>
    </lineage>
</organism>
<evidence type="ECO:0008006" key="4">
    <source>
        <dbReference type="Google" id="ProtNLM"/>
    </source>
</evidence>
<reference evidence="2 3" key="1">
    <citation type="journal article" date="2012" name="BMC Genomics">
        <title>Complete genome sequence, lifestyle, and multi-drug resistance of the human pathogen Corynebacterium resistens DSM 45100 isolated from blood samples of a leukemia patient.</title>
        <authorList>
            <person name="Schroder J."/>
            <person name="Maus I."/>
            <person name="Meyer K."/>
            <person name="Wordemann S."/>
            <person name="Blom J."/>
            <person name="Jaenicke S."/>
            <person name="Schneider J."/>
            <person name="Trost E."/>
            <person name="Tauch A."/>
        </authorList>
    </citation>
    <scope>NUCLEOTIDE SEQUENCE [LARGE SCALE GENOMIC DNA]</scope>
    <source>
        <strain evidence="3">DSM 45100 / JCM 12819 / CCUG 50093 / GTC 2026 / SICGH 158</strain>
    </source>
</reference>
<feature type="transmembrane region" description="Helical" evidence="1">
    <location>
        <begin position="80"/>
        <end position="98"/>
    </location>
</feature>
<dbReference type="OrthoDB" id="4413216at2"/>
<protein>
    <recommendedName>
        <fullName evidence="4">DUF304 domain-containing protein</fullName>
    </recommendedName>
</protein>
<dbReference type="STRING" id="662755.CRES_1750"/>
<dbReference type="HOGENOM" id="CLU_115313_0_0_11"/>
<dbReference type="EMBL" id="CP002857">
    <property type="protein sequence ID" value="AEI10102.1"/>
    <property type="molecule type" value="Genomic_DNA"/>
</dbReference>
<name>F8E1F0_CORRG</name>
<dbReference type="AlphaFoldDB" id="F8E1F0"/>
<keyword evidence="1" id="KW-0812">Transmembrane</keyword>
<gene>
    <name evidence="2" type="ordered locus">CRES_1750</name>
</gene>
<feature type="transmembrane region" description="Helical" evidence="1">
    <location>
        <begin position="21"/>
        <end position="44"/>
    </location>
</feature>
<dbReference type="Proteomes" id="UP000000492">
    <property type="component" value="Chromosome"/>
</dbReference>
<dbReference type="KEGG" id="crd:CRES_1750"/>